<dbReference type="RefSeq" id="WP_126617568.1">
    <property type="nucleotide sequence ID" value="NZ_JBHUCY010000015.1"/>
</dbReference>
<keyword evidence="1" id="KW-0812">Transmembrane</keyword>
<feature type="transmembrane region" description="Helical" evidence="1">
    <location>
        <begin position="12"/>
        <end position="39"/>
    </location>
</feature>
<organism evidence="2 3">
    <name type="scientific">Azospirillum griseum</name>
    <dbReference type="NCBI Taxonomy" id="2496639"/>
    <lineage>
        <taxon>Bacteria</taxon>
        <taxon>Pseudomonadati</taxon>
        <taxon>Pseudomonadota</taxon>
        <taxon>Alphaproteobacteria</taxon>
        <taxon>Rhodospirillales</taxon>
        <taxon>Azospirillaceae</taxon>
        <taxon>Azospirillum</taxon>
    </lineage>
</organism>
<proteinExistence type="predicted"/>
<accession>A0A3S0HZ30</accession>
<reference evidence="2 3" key="1">
    <citation type="submission" date="2018-12" db="EMBL/GenBank/DDBJ databases">
        <authorList>
            <person name="Yang Y."/>
        </authorList>
    </citation>
    <scope>NUCLEOTIDE SEQUENCE [LARGE SCALE GENOMIC DNA]</scope>
    <source>
        <strain evidence="2 3">L-25-5w-1</strain>
    </source>
</reference>
<evidence type="ECO:0000313" key="2">
    <source>
        <dbReference type="EMBL" id="RTR17800.1"/>
    </source>
</evidence>
<keyword evidence="3" id="KW-1185">Reference proteome</keyword>
<dbReference type="AlphaFoldDB" id="A0A3S0HZ30"/>
<evidence type="ECO:0000313" key="3">
    <source>
        <dbReference type="Proteomes" id="UP000277007"/>
    </source>
</evidence>
<name>A0A3S0HZ30_9PROT</name>
<keyword evidence="1" id="KW-0472">Membrane</keyword>
<comment type="caution">
    <text evidence="2">The sequence shown here is derived from an EMBL/GenBank/DDBJ whole genome shotgun (WGS) entry which is preliminary data.</text>
</comment>
<gene>
    <name evidence="2" type="ORF">EJ903_16835</name>
</gene>
<dbReference type="EMBL" id="RXMA01000017">
    <property type="protein sequence ID" value="RTR17800.1"/>
    <property type="molecule type" value="Genomic_DNA"/>
</dbReference>
<keyword evidence="1" id="KW-1133">Transmembrane helix</keyword>
<evidence type="ECO:0000256" key="1">
    <source>
        <dbReference type="SAM" id="Phobius"/>
    </source>
</evidence>
<dbReference type="Proteomes" id="UP000277007">
    <property type="component" value="Unassembled WGS sequence"/>
</dbReference>
<sequence length="163" mass="18046">MMGFSGGEDLSNGIMAIGVVGVLLLACLMWIGASVLRSLRHIAGVRRRFSGLIKQHATLERDLSAIQQAIRHEQDALIKAEEALDGRRQEVAAAEERLRKTRVTCVKVYELLHERYSEKDRLWLVADGENGTAGRWAVAAPDEKTATELVRKKADKPSVEGKL</sequence>
<protein>
    <submittedName>
        <fullName evidence="2">Uncharacterized protein</fullName>
    </submittedName>
</protein>
<dbReference type="OrthoDB" id="7303796at2"/>